<keyword evidence="4" id="KW-1185">Reference proteome</keyword>
<dbReference type="GO" id="GO:0005634">
    <property type="term" value="C:nucleus"/>
    <property type="evidence" value="ECO:0007669"/>
    <property type="project" value="TreeGrafter"/>
</dbReference>
<feature type="domain" description="USP" evidence="2">
    <location>
        <begin position="117"/>
        <end position="447"/>
    </location>
</feature>
<evidence type="ECO:0000313" key="3">
    <source>
        <dbReference type="EMBL" id="KAF2501852.1"/>
    </source>
</evidence>
<dbReference type="GO" id="GO:0005829">
    <property type="term" value="C:cytosol"/>
    <property type="evidence" value="ECO:0007669"/>
    <property type="project" value="TreeGrafter"/>
</dbReference>
<proteinExistence type="predicted"/>
<dbReference type="GO" id="GO:0016579">
    <property type="term" value="P:protein deubiquitination"/>
    <property type="evidence" value="ECO:0007669"/>
    <property type="project" value="InterPro"/>
</dbReference>
<dbReference type="CDD" id="cd02257">
    <property type="entry name" value="Peptidase_C19"/>
    <property type="match status" value="1"/>
</dbReference>
<reference evidence="3" key="1">
    <citation type="journal article" date="2020" name="Stud. Mycol.">
        <title>101 Dothideomycetes genomes: a test case for predicting lifestyles and emergence of pathogens.</title>
        <authorList>
            <person name="Haridas S."/>
            <person name="Albert R."/>
            <person name="Binder M."/>
            <person name="Bloem J."/>
            <person name="Labutti K."/>
            <person name="Salamov A."/>
            <person name="Andreopoulos B."/>
            <person name="Baker S."/>
            <person name="Barry K."/>
            <person name="Bills G."/>
            <person name="Bluhm B."/>
            <person name="Cannon C."/>
            <person name="Castanera R."/>
            <person name="Culley D."/>
            <person name="Daum C."/>
            <person name="Ezra D."/>
            <person name="Gonzalez J."/>
            <person name="Henrissat B."/>
            <person name="Kuo A."/>
            <person name="Liang C."/>
            <person name="Lipzen A."/>
            <person name="Lutzoni F."/>
            <person name="Magnuson J."/>
            <person name="Mondo S."/>
            <person name="Nolan M."/>
            <person name="Ohm R."/>
            <person name="Pangilinan J."/>
            <person name="Park H.-J."/>
            <person name="Ramirez L."/>
            <person name="Alfaro M."/>
            <person name="Sun H."/>
            <person name="Tritt A."/>
            <person name="Yoshinaga Y."/>
            <person name="Zwiers L.-H."/>
            <person name="Turgeon B."/>
            <person name="Goodwin S."/>
            <person name="Spatafora J."/>
            <person name="Crous P."/>
            <person name="Grigoriev I."/>
        </authorList>
    </citation>
    <scope>NUCLEOTIDE SEQUENCE</scope>
    <source>
        <strain evidence="3">CBS 269.34</strain>
    </source>
</reference>
<dbReference type="Proteomes" id="UP000799750">
    <property type="component" value="Unassembled WGS sequence"/>
</dbReference>
<dbReference type="OrthoDB" id="420187at2759"/>
<sequence>MGRVEHTSTKKRSLSATTDTEHDDMARPIKRSKVPFVKKTSSNDGVTRKKVQKPASVARLDITAPKQHRESLQVDKIAHQLLVNSNKKPLGQGTQCDSGYGTLSSSSHSSEEAAAPTGLYNPTHQSCYANAVLQGVSRCIDARDLKRNMSRTPRPLQGLSGMKKAAIFKAVKNKKKHEVSIKAECLRLIKKMQASSEEAVNPLVFQRVFGKSDEVYNGSTQEDAALFLGKLLDQLSGDEVDGELKFKDNAFLDSNFKTESAGRKTCNNCGHVSLAASTKSWILELETDFTADTNSRNKKAPTEHTSLGEMMEKKLSTTDCVDDFRCEECGKHGITLGWAGIQSLAKTTIVQFPRSRLNKYGGAYKLAYEVELPSHYTFIKDDASSRRELVAVVKHDGFTMNKGHFVAYVKTPAGQWYLCNDAEVTEAAFEDVNSHDMGHTYLAFYKK</sequence>
<feature type="region of interest" description="Disordered" evidence="1">
    <location>
        <begin position="1"/>
        <end position="52"/>
    </location>
</feature>
<accession>A0A6A6RBR1</accession>
<dbReference type="PROSITE" id="PS50235">
    <property type="entry name" value="USP_3"/>
    <property type="match status" value="1"/>
</dbReference>
<evidence type="ECO:0000259" key="2">
    <source>
        <dbReference type="PROSITE" id="PS50235"/>
    </source>
</evidence>
<dbReference type="SUPFAM" id="SSF54001">
    <property type="entry name" value="Cysteine proteinases"/>
    <property type="match status" value="1"/>
</dbReference>
<feature type="compositionally biased region" description="Polar residues" evidence="1">
    <location>
        <begin position="87"/>
        <end position="103"/>
    </location>
</feature>
<dbReference type="Pfam" id="PF00443">
    <property type="entry name" value="UCH"/>
    <property type="match status" value="1"/>
</dbReference>
<dbReference type="GO" id="GO:0004843">
    <property type="term" value="F:cysteine-type deubiquitinase activity"/>
    <property type="evidence" value="ECO:0007669"/>
    <property type="project" value="InterPro"/>
</dbReference>
<organism evidence="3 4">
    <name type="scientific">Lophium mytilinum</name>
    <dbReference type="NCBI Taxonomy" id="390894"/>
    <lineage>
        <taxon>Eukaryota</taxon>
        <taxon>Fungi</taxon>
        <taxon>Dikarya</taxon>
        <taxon>Ascomycota</taxon>
        <taxon>Pezizomycotina</taxon>
        <taxon>Dothideomycetes</taxon>
        <taxon>Pleosporomycetidae</taxon>
        <taxon>Mytilinidiales</taxon>
        <taxon>Mytilinidiaceae</taxon>
        <taxon>Lophium</taxon>
    </lineage>
</organism>
<feature type="region of interest" description="Disordered" evidence="1">
    <location>
        <begin position="87"/>
        <end position="117"/>
    </location>
</feature>
<dbReference type="EMBL" id="MU004182">
    <property type="protein sequence ID" value="KAF2501852.1"/>
    <property type="molecule type" value="Genomic_DNA"/>
</dbReference>
<dbReference type="PANTHER" id="PTHR24006">
    <property type="entry name" value="UBIQUITIN CARBOXYL-TERMINAL HYDROLASE"/>
    <property type="match status" value="1"/>
</dbReference>
<dbReference type="InterPro" id="IPR050164">
    <property type="entry name" value="Peptidase_C19"/>
</dbReference>
<feature type="compositionally biased region" description="Low complexity" evidence="1">
    <location>
        <begin position="104"/>
        <end position="115"/>
    </location>
</feature>
<dbReference type="Gene3D" id="3.90.70.10">
    <property type="entry name" value="Cysteine proteinases"/>
    <property type="match status" value="1"/>
</dbReference>
<evidence type="ECO:0000313" key="4">
    <source>
        <dbReference type="Proteomes" id="UP000799750"/>
    </source>
</evidence>
<dbReference type="InterPro" id="IPR028889">
    <property type="entry name" value="USP"/>
</dbReference>
<protein>
    <submittedName>
        <fullName evidence="3">Cysteine proteinase</fullName>
    </submittedName>
</protein>
<dbReference type="InterPro" id="IPR001394">
    <property type="entry name" value="Peptidase_C19_UCH"/>
</dbReference>
<gene>
    <name evidence="3" type="ORF">BU16DRAFT_522741</name>
</gene>
<dbReference type="AlphaFoldDB" id="A0A6A6RBR1"/>
<evidence type="ECO:0000256" key="1">
    <source>
        <dbReference type="SAM" id="MobiDB-lite"/>
    </source>
</evidence>
<dbReference type="InterPro" id="IPR038765">
    <property type="entry name" value="Papain-like_cys_pep_sf"/>
</dbReference>
<name>A0A6A6RBR1_9PEZI</name>